<dbReference type="Gene3D" id="2.60.40.420">
    <property type="entry name" value="Cupredoxins - blue copper proteins"/>
    <property type="match status" value="1"/>
</dbReference>
<protein>
    <recommendedName>
        <fullName evidence="14">Cytochrome aa3 subunit 2</fullName>
    </recommendedName>
</protein>
<evidence type="ECO:0000256" key="5">
    <source>
        <dbReference type="ARBA" id="ARBA00022660"/>
    </source>
</evidence>
<keyword evidence="20" id="KW-0614">Plasmid</keyword>
<dbReference type="PRINTS" id="PR01166">
    <property type="entry name" value="CYCOXIDASEII"/>
</dbReference>
<dbReference type="InterPro" id="IPR034236">
    <property type="entry name" value="CuRO_CcO_Caa3_II"/>
</dbReference>
<name>A0A060DZV1_9PROT</name>
<comment type="catalytic activity">
    <reaction evidence="15">
        <text>4 Fe(II)-[cytochrome c] + O2 + 8 H(+)(in) = 4 Fe(III)-[cytochrome c] + 2 H2O + 4 H(+)(out)</text>
        <dbReference type="Rhea" id="RHEA:11436"/>
        <dbReference type="Rhea" id="RHEA-COMP:10350"/>
        <dbReference type="Rhea" id="RHEA-COMP:14399"/>
        <dbReference type="ChEBI" id="CHEBI:15377"/>
        <dbReference type="ChEBI" id="CHEBI:15378"/>
        <dbReference type="ChEBI" id="CHEBI:15379"/>
        <dbReference type="ChEBI" id="CHEBI:29033"/>
        <dbReference type="ChEBI" id="CHEBI:29034"/>
        <dbReference type="EC" id="7.1.1.9"/>
    </reaction>
</comment>
<geneLocation type="plasmid" evidence="20 21">
    <name>AbAZ39_p4</name>
</geneLocation>
<keyword evidence="5" id="KW-0679">Respiratory chain</keyword>
<dbReference type="Proteomes" id="UP000027186">
    <property type="component" value="Plasmid AbAZ39_p4"/>
</dbReference>
<evidence type="ECO:0000313" key="20">
    <source>
        <dbReference type="EMBL" id="AIB16299.1"/>
    </source>
</evidence>
<evidence type="ECO:0000256" key="6">
    <source>
        <dbReference type="ARBA" id="ARBA00022692"/>
    </source>
</evidence>
<dbReference type="Pfam" id="PF00034">
    <property type="entry name" value="Cytochrom_C"/>
    <property type="match status" value="1"/>
</dbReference>
<comment type="function">
    <text evidence="13">Subunits I and II form the functional core of the enzyme complex. Electrons originating in cytochrome c are transferred via heme a and Cu(A) to the binuclear center formed by heme a3 and Cu(B).</text>
</comment>
<feature type="transmembrane region" description="Helical" evidence="17">
    <location>
        <begin position="48"/>
        <end position="75"/>
    </location>
</feature>
<dbReference type="NCBIfam" id="TIGR02866">
    <property type="entry name" value="CoxB"/>
    <property type="match status" value="1"/>
</dbReference>
<evidence type="ECO:0000256" key="10">
    <source>
        <dbReference type="ARBA" id="ARBA00023004"/>
    </source>
</evidence>
<comment type="similarity">
    <text evidence="2">Belongs to the cytochrome c oxidase subunit 2 family.</text>
</comment>
<dbReference type="InterPro" id="IPR045187">
    <property type="entry name" value="CcO_II"/>
</dbReference>
<dbReference type="GO" id="GO:0005507">
    <property type="term" value="F:copper ion binding"/>
    <property type="evidence" value="ECO:0007669"/>
    <property type="project" value="InterPro"/>
</dbReference>
<evidence type="ECO:0000256" key="15">
    <source>
        <dbReference type="ARBA" id="ARBA00047816"/>
    </source>
</evidence>
<dbReference type="InterPro" id="IPR009056">
    <property type="entry name" value="Cyt_c-like_dom"/>
</dbReference>
<evidence type="ECO:0000259" key="19">
    <source>
        <dbReference type="PROSITE" id="PS51007"/>
    </source>
</evidence>
<keyword evidence="10 16" id="KW-0408">Iron</keyword>
<dbReference type="InterPro" id="IPR014222">
    <property type="entry name" value="Cyt_c_oxidase_su2"/>
</dbReference>
<dbReference type="KEGG" id="abq:ABAZ39_31080"/>
<dbReference type="InterPro" id="IPR001505">
    <property type="entry name" value="Copper_CuA"/>
</dbReference>
<dbReference type="PROSITE" id="PS50857">
    <property type="entry name" value="COX2_CUA"/>
    <property type="match status" value="1"/>
</dbReference>
<evidence type="ECO:0000256" key="14">
    <source>
        <dbReference type="ARBA" id="ARBA00031399"/>
    </source>
</evidence>
<evidence type="ECO:0000256" key="1">
    <source>
        <dbReference type="ARBA" id="ARBA00004141"/>
    </source>
</evidence>
<dbReference type="InterPro" id="IPR036909">
    <property type="entry name" value="Cyt_c-like_dom_sf"/>
</dbReference>
<evidence type="ECO:0000256" key="2">
    <source>
        <dbReference type="ARBA" id="ARBA00007866"/>
    </source>
</evidence>
<organism evidence="20 21">
    <name type="scientific">Azospirillum argentinense</name>
    <dbReference type="NCBI Taxonomy" id="2970906"/>
    <lineage>
        <taxon>Bacteria</taxon>
        <taxon>Pseudomonadati</taxon>
        <taxon>Pseudomonadota</taxon>
        <taxon>Alphaproteobacteria</taxon>
        <taxon>Rhodospirillales</taxon>
        <taxon>Azospirillaceae</taxon>
        <taxon>Azospirillum</taxon>
    </lineage>
</organism>
<evidence type="ECO:0000256" key="12">
    <source>
        <dbReference type="ARBA" id="ARBA00023136"/>
    </source>
</evidence>
<dbReference type="PANTHER" id="PTHR22888:SF9">
    <property type="entry name" value="CYTOCHROME C OXIDASE SUBUNIT 2"/>
    <property type="match status" value="1"/>
</dbReference>
<dbReference type="PANTHER" id="PTHR22888">
    <property type="entry name" value="CYTOCHROME C OXIDASE, SUBUNIT II"/>
    <property type="match status" value="1"/>
</dbReference>
<feature type="domain" description="Cytochrome c" evidence="19">
    <location>
        <begin position="253"/>
        <end position="345"/>
    </location>
</feature>
<dbReference type="GO" id="GO:0016491">
    <property type="term" value="F:oxidoreductase activity"/>
    <property type="evidence" value="ECO:0007669"/>
    <property type="project" value="InterPro"/>
</dbReference>
<dbReference type="SUPFAM" id="SSF49503">
    <property type="entry name" value="Cupredoxins"/>
    <property type="match status" value="1"/>
</dbReference>
<dbReference type="GO" id="GO:0020037">
    <property type="term" value="F:heme binding"/>
    <property type="evidence" value="ECO:0007669"/>
    <property type="project" value="InterPro"/>
</dbReference>
<evidence type="ECO:0000256" key="8">
    <source>
        <dbReference type="ARBA" id="ARBA00022982"/>
    </source>
</evidence>
<dbReference type="PROSITE" id="PS51007">
    <property type="entry name" value="CYTC"/>
    <property type="match status" value="1"/>
</dbReference>
<gene>
    <name evidence="20" type="ORF">ABAZ39_31080</name>
</gene>
<feature type="transmembrane region" description="Helical" evidence="17">
    <location>
        <begin position="87"/>
        <end position="106"/>
    </location>
</feature>
<feature type="domain" description="Cytochrome oxidase subunit II copper A binding" evidence="18">
    <location>
        <begin position="120"/>
        <end position="242"/>
    </location>
</feature>
<keyword evidence="7 16" id="KW-0479">Metal-binding</keyword>
<accession>A0A060DZV1</accession>
<evidence type="ECO:0000256" key="9">
    <source>
        <dbReference type="ARBA" id="ARBA00022989"/>
    </source>
</evidence>
<evidence type="ECO:0000256" key="3">
    <source>
        <dbReference type="ARBA" id="ARBA00022448"/>
    </source>
</evidence>
<dbReference type="CDD" id="cd04213">
    <property type="entry name" value="CuRO_CcO_Caa3_II"/>
    <property type="match status" value="1"/>
</dbReference>
<reference evidence="20 21" key="1">
    <citation type="journal article" date="2014" name="Genome Announc.">
        <title>Complete Genome Sequence of the Model Rhizosphere Strain Azospirillum brasilense Az39, Successfully Applied in Agriculture.</title>
        <authorList>
            <person name="Rivera D."/>
            <person name="Revale S."/>
            <person name="Molina R."/>
            <person name="Gualpa J."/>
            <person name="Puente M."/>
            <person name="Maroniche G."/>
            <person name="Paris G."/>
            <person name="Baker D."/>
            <person name="Clavijo B."/>
            <person name="McLay K."/>
            <person name="Spaepen S."/>
            <person name="Perticari A."/>
            <person name="Vazquez M."/>
            <person name="Wisniewski-Dye F."/>
            <person name="Watkins C."/>
            <person name="Martinez-Abarca F."/>
            <person name="Vanderleyden J."/>
            <person name="Cassan F."/>
        </authorList>
    </citation>
    <scope>NUCLEOTIDE SEQUENCE [LARGE SCALE GENOMIC DNA]</scope>
    <source>
        <strain evidence="20 21">Az39</strain>
        <plasmid evidence="20">AbAZ39_p4</plasmid>
    </source>
</reference>
<keyword evidence="6 17" id="KW-0812">Transmembrane</keyword>
<dbReference type="GO" id="GO:0042773">
    <property type="term" value="P:ATP synthesis coupled electron transport"/>
    <property type="evidence" value="ECO:0007669"/>
    <property type="project" value="TreeGrafter"/>
</dbReference>
<keyword evidence="11" id="KW-0186">Copper</keyword>
<dbReference type="GO" id="GO:0004129">
    <property type="term" value="F:cytochrome-c oxidase activity"/>
    <property type="evidence" value="ECO:0007669"/>
    <property type="project" value="UniProtKB-EC"/>
</dbReference>
<dbReference type="EMBL" id="CP007797">
    <property type="protein sequence ID" value="AIB16299.1"/>
    <property type="molecule type" value="Genomic_DNA"/>
</dbReference>
<evidence type="ECO:0000259" key="18">
    <source>
        <dbReference type="PROSITE" id="PS50857"/>
    </source>
</evidence>
<keyword evidence="3" id="KW-0813">Transport</keyword>
<dbReference type="AlphaFoldDB" id="A0A060DZV1"/>
<keyword evidence="4 16" id="KW-0349">Heme</keyword>
<evidence type="ECO:0000313" key="21">
    <source>
        <dbReference type="Proteomes" id="UP000027186"/>
    </source>
</evidence>
<evidence type="ECO:0000256" key="13">
    <source>
        <dbReference type="ARBA" id="ARBA00024688"/>
    </source>
</evidence>
<dbReference type="InterPro" id="IPR008972">
    <property type="entry name" value="Cupredoxin"/>
</dbReference>
<dbReference type="InterPro" id="IPR002429">
    <property type="entry name" value="CcO_II-like_C"/>
</dbReference>
<dbReference type="PROSITE" id="PS51257">
    <property type="entry name" value="PROKAR_LIPOPROTEIN"/>
    <property type="match status" value="1"/>
</dbReference>
<dbReference type="Pfam" id="PF00116">
    <property type="entry name" value="COX2"/>
    <property type="match status" value="1"/>
</dbReference>
<keyword evidence="12 17" id="KW-0472">Membrane</keyword>
<evidence type="ECO:0000256" key="11">
    <source>
        <dbReference type="ARBA" id="ARBA00023008"/>
    </source>
</evidence>
<evidence type="ECO:0000256" key="16">
    <source>
        <dbReference type="PROSITE-ProRule" id="PRU00433"/>
    </source>
</evidence>
<evidence type="ECO:0000256" key="4">
    <source>
        <dbReference type="ARBA" id="ARBA00022617"/>
    </source>
</evidence>
<comment type="subcellular location">
    <subcellularLocation>
        <location evidence="1">Membrane</location>
        <topology evidence="1">Multi-pass membrane protein</topology>
    </subcellularLocation>
</comment>
<sequence length="345" mass="36640">MDRRSGRSEGHRRKWQGAALAGGMGLLAACERGPQSALHPAGRNAEAILDLTLILVAGGGVIFLFVMALAGYAVIARPERFPGSRAWIIGGGLVFPIVTLTALQVYEFAVARQLSDTGGVEPLRVEVTGYMWWWEVRYPDVSLEGAGEGGEVLRSANRLVIPAGRPVEVVVTAADVIHSFWVPSLGGKMDMIPGHENRLILVGERPGTYRGQCAEYCGAQHALMAFDVVVEPPERFEEWLAAERRPAAEPDGPQQAAGRDAFLRAGCGSCHTVRGTPANGAAGPDLTHVGGRGALAAGTLPNTPEALAGWIAGAQHIKPENRMPSFPILGGDDLHAIAVWLESLK</sequence>
<dbReference type="GO" id="GO:0016020">
    <property type="term" value="C:membrane"/>
    <property type="evidence" value="ECO:0007669"/>
    <property type="project" value="UniProtKB-SubCell"/>
</dbReference>
<keyword evidence="8" id="KW-0249">Electron transport</keyword>
<dbReference type="PROSITE" id="PS00078">
    <property type="entry name" value="COX2"/>
    <property type="match status" value="1"/>
</dbReference>
<dbReference type="SUPFAM" id="SSF46626">
    <property type="entry name" value="Cytochrome c"/>
    <property type="match status" value="1"/>
</dbReference>
<evidence type="ECO:0000256" key="7">
    <source>
        <dbReference type="ARBA" id="ARBA00022723"/>
    </source>
</evidence>
<evidence type="ECO:0000256" key="17">
    <source>
        <dbReference type="SAM" id="Phobius"/>
    </source>
</evidence>
<proteinExistence type="inferred from homology"/>
<keyword evidence="9 17" id="KW-1133">Transmembrane helix</keyword>